<protein>
    <recommendedName>
        <fullName evidence="3">DUF2491 domain-containing protein</fullName>
    </recommendedName>
</protein>
<dbReference type="OrthoDB" id="6148994at2"/>
<evidence type="ECO:0000313" key="2">
    <source>
        <dbReference type="Proteomes" id="UP000028073"/>
    </source>
</evidence>
<dbReference type="eggNOG" id="ENOG50336P8">
    <property type="taxonomic scope" value="Bacteria"/>
</dbReference>
<comment type="caution">
    <text evidence="1">The sequence shown here is derived from an EMBL/GenBank/DDBJ whole genome shotgun (WGS) entry which is preliminary data.</text>
</comment>
<dbReference type="Proteomes" id="UP000028073">
    <property type="component" value="Unassembled WGS sequence"/>
</dbReference>
<dbReference type="RefSeq" id="WP_034834915.1">
    <property type="nucleotide sequence ID" value="NZ_JOKH01000002.1"/>
</dbReference>
<organism evidence="1 2">
    <name type="scientific">Endozoicomonas numazuensis</name>
    <dbReference type="NCBI Taxonomy" id="1137799"/>
    <lineage>
        <taxon>Bacteria</taxon>
        <taxon>Pseudomonadati</taxon>
        <taxon>Pseudomonadota</taxon>
        <taxon>Gammaproteobacteria</taxon>
        <taxon>Oceanospirillales</taxon>
        <taxon>Endozoicomonadaceae</taxon>
        <taxon>Endozoicomonas</taxon>
    </lineage>
</organism>
<sequence>MIFDLFKKNKAEEDKPSLPTPLNLRLGSAVELDLLPFQMIRQQLNLTLPSGVQTIEAVGTIDLGGGSSLCRFYTADDGFFQISTTGGFETQHINDIKLFVFEQTENLASQSGVNLWVSDHGKIGQPGFTLNSTQYERAWDSEVTGKIEPVRFTETVYSRDKNTATYDVDHLAMLYQRRLSNSGHYEYLLSSLEFTSDDEATAVISVGIDLEISSMSIM</sequence>
<dbReference type="STRING" id="1137799.GZ78_09990"/>
<evidence type="ECO:0000313" key="1">
    <source>
        <dbReference type="EMBL" id="KEQ17941.1"/>
    </source>
</evidence>
<dbReference type="AlphaFoldDB" id="A0A081NHL8"/>
<keyword evidence="2" id="KW-1185">Reference proteome</keyword>
<dbReference type="Pfam" id="PF10679">
    <property type="entry name" value="DUF2491"/>
    <property type="match status" value="1"/>
</dbReference>
<evidence type="ECO:0008006" key="3">
    <source>
        <dbReference type="Google" id="ProtNLM"/>
    </source>
</evidence>
<proteinExistence type="predicted"/>
<name>A0A081NHL8_9GAMM</name>
<reference evidence="1 2" key="1">
    <citation type="submission" date="2014-06" db="EMBL/GenBank/DDBJ databases">
        <title>Whole Genome Sequences of Three Symbiotic Endozoicomonas Bacteria.</title>
        <authorList>
            <person name="Neave M.J."/>
            <person name="Apprill A."/>
            <person name="Voolstra C.R."/>
        </authorList>
    </citation>
    <scope>NUCLEOTIDE SEQUENCE [LARGE SCALE GENOMIC DNA]</scope>
    <source>
        <strain evidence="1 2">DSM 25634</strain>
    </source>
</reference>
<gene>
    <name evidence="1" type="ORF">GZ78_09990</name>
</gene>
<dbReference type="EMBL" id="JOKH01000002">
    <property type="protein sequence ID" value="KEQ17941.1"/>
    <property type="molecule type" value="Genomic_DNA"/>
</dbReference>
<accession>A0A081NHL8</accession>
<dbReference type="InterPro" id="IPR019621">
    <property type="entry name" value="DUF2491"/>
</dbReference>